<dbReference type="InterPro" id="IPR018062">
    <property type="entry name" value="HTH_AraC-typ_CS"/>
</dbReference>
<dbReference type="SMART" id="SM00342">
    <property type="entry name" value="HTH_ARAC"/>
    <property type="match status" value="1"/>
</dbReference>
<proteinExistence type="predicted"/>
<organism evidence="5 6">
    <name type="scientific">Candidatus Galacturonatibacter soehngenii</name>
    <dbReference type="NCBI Taxonomy" id="2307010"/>
    <lineage>
        <taxon>Bacteria</taxon>
        <taxon>Bacillati</taxon>
        <taxon>Bacillota</taxon>
        <taxon>Clostridia</taxon>
        <taxon>Lachnospirales</taxon>
        <taxon>Lachnospiraceae</taxon>
        <taxon>Candidatus Galacturonatibacter</taxon>
    </lineage>
</organism>
<dbReference type="OrthoDB" id="337756at2"/>
<dbReference type="AlphaFoldDB" id="A0A7V7UCY3"/>
<gene>
    <name evidence="5" type="ORF">F7O84_05965</name>
</gene>
<reference evidence="5 6" key="1">
    <citation type="submission" date="2019-09" db="EMBL/GenBank/DDBJ databases">
        <authorList>
            <person name="Valk L.C."/>
        </authorList>
    </citation>
    <scope>NUCLEOTIDE SEQUENCE [LARGE SCALE GENOMIC DNA]</scope>
    <source>
        <strain evidence="5">GalUA</strain>
    </source>
</reference>
<evidence type="ECO:0000256" key="3">
    <source>
        <dbReference type="ARBA" id="ARBA00023163"/>
    </source>
</evidence>
<evidence type="ECO:0000256" key="2">
    <source>
        <dbReference type="ARBA" id="ARBA00023125"/>
    </source>
</evidence>
<feature type="domain" description="HTH araC/xylS-type" evidence="4">
    <location>
        <begin position="195"/>
        <end position="293"/>
    </location>
</feature>
<dbReference type="PANTHER" id="PTHR43280:SF28">
    <property type="entry name" value="HTH-TYPE TRANSCRIPTIONAL ACTIVATOR RHAS"/>
    <property type="match status" value="1"/>
</dbReference>
<dbReference type="Gene3D" id="2.60.120.10">
    <property type="entry name" value="Jelly Rolls"/>
    <property type="match status" value="1"/>
</dbReference>
<dbReference type="InterPro" id="IPR018060">
    <property type="entry name" value="HTH_AraC"/>
</dbReference>
<dbReference type="Gene3D" id="1.10.10.60">
    <property type="entry name" value="Homeodomain-like"/>
    <property type="match status" value="2"/>
</dbReference>
<dbReference type="RefSeq" id="WP_151142977.1">
    <property type="nucleotide sequence ID" value="NZ_WAGX01000004.1"/>
</dbReference>
<keyword evidence="1" id="KW-0805">Transcription regulation</keyword>
<protein>
    <submittedName>
        <fullName evidence="5">Helix-turn-helix transcriptional regulator</fullName>
    </submittedName>
</protein>
<name>A0A7V7UCY3_9FIRM</name>
<dbReference type="SUPFAM" id="SSF46689">
    <property type="entry name" value="Homeodomain-like"/>
    <property type="match status" value="2"/>
</dbReference>
<dbReference type="Proteomes" id="UP000461768">
    <property type="component" value="Unassembled WGS sequence"/>
</dbReference>
<evidence type="ECO:0000256" key="1">
    <source>
        <dbReference type="ARBA" id="ARBA00023015"/>
    </source>
</evidence>
<dbReference type="SUPFAM" id="SSF51215">
    <property type="entry name" value="Regulatory protein AraC"/>
    <property type="match status" value="1"/>
</dbReference>
<evidence type="ECO:0000259" key="4">
    <source>
        <dbReference type="PROSITE" id="PS01124"/>
    </source>
</evidence>
<dbReference type="InterPro" id="IPR014710">
    <property type="entry name" value="RmlC-like_jellyroll"/>
</dbReference>
<comment type="caution">
    <text evidence="5">The sequence shown here is derived from an EMBL/GenBank/DDBJ whole genome shotgun (WGS) entry which is preliminary data.</text>
</comment>
<dbReference type="CDD" id="cd02208">
    <property type="entry name" value="cupin_RmlC-like"/>
    <property type="match status" value="1"/>
</dbReference>
<keyword evidence="3" id="KW-0804">Transcription</keyword>
<dbReference type="InterPro" id="IPR037923">
    <property type="entry name" value="HTH-like"/>
</dbReference>
<evidence type="ECO:0000313" key="5">
    <source>
        <dbReference type="EMBL" id="KAB1439927.1"/>
    </source>
</evidence>
<dbReference type="GO" id="GO:0003700">
    <property type="term" value="F:DNA-binding transcription factor activity"/>
    <property type="evidence" value="ECO:0007669"/>
    <property type="project" value="InterPro"/>
</dbReference>
<dbReference type="Pfam" id="PF12833">
    <property type="entry name" value="HTH_18"/>
    <property type="match status" value="1"/>
</dbReference>
<evidence type="ECO:0000313" key="6">
    <source>
        <dbReference type="Proteomes" id="UP000461768"/>
    </source>
</evidence>
<dbReference type="GO" id="GO:0043565">
    <property type="term" value="F:sequence-specific DNA binding"/>
    <property type="evidence" value="ECO:0007669"/>
    <property type="project" value="InterPro"/>
</dbReference>
<dbReference type="EMBL" id="WAGX01000004">
    <property type="protein sequence ID" value="KAB1439927.1"/>
    <property type="molecule type" value="Genomic_DNA"/>
</dbReference>
<dbReference type="PANTHER" id="PTHR43280">
    <property type="entry name" value="ARAC-FAMILY TRANSCRIPTIONAL REGULATOR"/>
    <property type="match status" value="1"/>
</dbReference>
<keyword evidence="6" id="KW-1185">Reference proteome</keyword>
<reference evidence="5 6" key="2">
    <citation type="submission" date="2020-02" db="EMBL/GenBank/DDBJ databases">
        <title>Candidatus Galacturonibacter soehngenii shows hetero-acetogenic catabolism of galacturonic acid but lacks a canonical carbon monoxide dehydrogenase/acetyl-CoA synthase complex.</title>
        <authorList>
            <person name="Diender M."/>
            <person name="Stouten G.R."/>
            <person name="Petersen J.F."/>
            <person name="Nielsen P.H."/>
            <person name="Dueholm M.S."/>
            <person name="Pronk J.T."/>
            <person name="Van Loosdrecht M.C.M."/>
        </authorList>
    </citation>
    <scope>NUCLEOTIDE SEQUENCE [LARGE SCALE GENOMIC DNA]</scope>
    <source>
        <strain evidence="5">GalUA</strain>
    </source>
</reference>
<keyword evidence="2" id="KW-0238">DNA-binding</keyword>
<accession>A0A7V7UCY3</accession>
<dbReference type="InterPro" id="IPR009057">
    <property type="entry name" value="Homeodomain-like_sf"/>
</dbReference>
<sequence length="313" mass="36627">MPRKKRPVVEYRHYNLALSFPVLLLTGERWRISEIKSSNLHFHNCLEIGICLQKSGTIDVEGVSKSFREGDVTCIPRYIPHTTYSSPGEESLWEYIFVDPEELFRDMFKEFVESFEGPLSFCENHRYIMNREEFPQVWFLANSIVNELKNQRIDYQTSVKGLMLSLYIEFMRIHDAKRQQTKRIAIRDERIVIIANAIDFIYKNYMHPINIEDLADNCHLSVSHFRRTFHSIIGVAPLEFLNSTRINEACKLLRSTGDTIISISEQVGFRSVSSFNRCFIKFIGVSPRVWRNTYLQSETISSKSAIMELNGWM</sequence>
<dbReference type="PROSITE" id="PS00041">
    <property type="entry name" value="HTH_ARAC_FAMILY_1"/>
    <property type="match status" value="1"/>
</dbReference>
<dbReference type="PROSITE" id="PS01124">
    <property type="entry name" value="HTH_ARAC_FAMILY_2"/>
    <property type="match status" value="1"/>
</dbReference>